<dbReference type="GO" id="GO:0043139">
    <property type="term" value="F:5'-3' DNA helicase activity"/>
    <property type="evidence" value="ECO:0007669"/>
    <property type="project" value="UniProtKB-EC"/>
</dbReference>
<comment type="catalytic activity">
    <reaction evidence="1">
        <text>ATP + H2O = ADP + phosphate + H(+)</text>
        <dbReference type="Rhea" id="RHEA:13065"/>
        <dbReference type="ChEBI" id="CHEBI:15377"/>
        <dbReference type="ChEBI" id="CHEBI:15378"/>
        <dbReference type="ChEBI" id="CHEBI:30616"/>
        <dbReference type="ChEBI" id="CHEBI:43474"/>
        <dbReference type="ChEBI" id="CHEBI:456216"/>
        <dbReference type="EC" id="5.6.2.3"/>
    </reaction>
</comment>
<reference evidence="4" key="1">
    <citation type="submission" date="2019-10" db="EMBL/GenBank/DDBJ databases">
        <title>Conservation and host-specific expression of non-tandemly repeated heterogenous ribosome RNA gene in arbuscular mycorrhizal fungi.</title>
        <authorList>
            <person name="Maeda T."/>
            <person name="Kobayashi Y."/>
            <person name="Nakagawa T."/>
            <person name="Ezawa T."/>
            <person name="Yamaguchi K."/>
            <person name="Bino T."/>
            <person name="Nishimoto Y."/>
            <person name="Shigenobu S."/>
            <person name="Kawaguchi M."/>
        </authorList>
    </citation>
    <scope>NUCLEOTIDE SEQUENCE</scope>
    <source>
        <strain evidence="4">HR1</strain>
    </source>
</reference>
<keyword evidence="1" id="KW-0227">DNA damage</keyword>
<protein>
    <recommendedName>
        <fullName evidence="1">ATP-dependent DNA helicase</fullName>
        <ecNumber evidence="1">5.6.2.3</ecNumber>
    </recommendedName>
</protein>
<keyword evidence="1" id="KW-0547">Nucleotide-binding</keyword>
<accession>A0A8H3QYQ9</accession>
<dbReference type="PANTHER" id="PTHR47642">
    <property type="entry name" value="ATP-DEPENDENT DNA HELICASE"/>
    <property type="match status" value="1"/>
</dbReference>
<keyword evidence="1" id="KW-0378">Hydrolase</keyword>
<proteinExistence type="inferred from homology"/>
<comment type="similarity">
    <text evidence="1">Belongs to the helicase family.</text>
</comment>
<dbReference type="OrthoDB" id="2399114at2759"/>
<dbReference type="InterPro" id="IPR010285">
    <property type="entry name" value="DNA_helicase_pif1-like_DEAD"/>
</dbReference>
<organism evidence="4 5">
    <name type="scientific">Rhizophagus clarus</name>
    <dbReference type="NCBI Taxonomy" id="94130"/>
    <lineage>
        <taxon>Eukaryota</taxon>
        <taxon>Fungi</taxon>
        <taxon>Fungi incertae sedis</taxon>
        <taxon>Mucoromycota</taxon>
        <taxon>Glomeromycotina</taxon>
        <taxon>Glomeromycetes</taxon>
        <taxon>Glomerales</taxon>
        <taxon>Glomeraceae</taxon>
        <taxon>Rhizophagus</taxon>
    </lineage>
</organism>
<dbReference type="SUPFAM" id="SSF52540">
    <property type="entry name" value="P-loop containing nucleoside triphosphate hydrolases"/>
    <property type="match status" value="2"/>
</dbReference>
<keyword evidence="1" id="KW-0233">DNA recombination</keyword>
<keyword evidence="1" id="KW-0067">ATP-binding</keyword>
<dbReference type="InterPro" id="IPR025476">
    <property type="entry name" value="Helitron_helicase-like"/>
</dbReference>
<dbReference type="EMBL" id="BLAL01000255">
    <property type="protein sequence ID" value="GES97083.1"/>
    <property type="molecule type" value="Genomic_DNA"/>
</dbReference>
<evidence type="ECO:0000313" key="4">
    <source>
        <dbReference type="EMBL" id="GES97083.1"/>
    </source>
</evidence>
<comment type="cofactor">
    <cofactor evidence="1">
        <name>Mg(2+)</name>
        <dbReference type="ChEBI" id="CHEBI:18420"/>
    </cofactor>
</comment>
<comment type="caution">
    <text evidence="4">The sequence shown here is derived from an EMBL/GenBank/DDBJ whole genome shotgun (WGS) entry which is preliminary data.</text>
</comment>
<dbReference type="InterPro" id="IPR027417">
    <property type="entry name" value="P-loop_NTPase"/>
</dbReference>
<evidence type="ECO:0000256" key="1">
    <source>
        <dbReference type="RuleBase" id="RU363044"/>
    </source>
</evidence>
<feature type="domain" description="Helitron helicase-like" evidence="3">
    <location>
        <begin position="328"/>
        <end position="442"/>
    </location>
</feature>
<dbReference type="Pfam" id="PF05970">
    <property type="entry name" value="PIF1"/>
    <property type="match status" value="1"/>
</dbReference>
<dbReference type="EC" id="5.6.2.3" evidence="1"/>
<dbReference type="Pfam" id="PF14214">
    <property type="entry name" value="Helitron_like_N"/>
    <property type="match status" value="1"/>
</dbReference>
<keyword evidence="1" id="KW-0234">DNA repair</keyword>
<dbReference type="InterPro" id="IPR051055">
    <property type="entry name" value="PIF1_helicase"/>
</dbReference>
<dbReference type="GO" id="GO:0005524">
    <property type="term" value="F:ATP binding"/>
    <property type="evidence" value="ECO:0007669"/>
    <property type="project" value="UniProtKB-KW"/>
</dbReference>
<dbReference type="PANTHER" id="PTHR47642:SF5">
    <property type="entry name" value="ATP-DEPENDENT DNA HELICASE"/>
    <property type="match status" value="1"/>
</dbReference>
<dbReference type="GO" id="GO:0006310">
    <property type="term" value="P:DNA recombination"/>
    <property type="evidence" value="ECO:0007669"/>
    <property type="project" value="UniProtKB-KW"/>
</dbReference>
<keyword evidence="1" id="KW-0347">Helicase</keyword>
<evidence type="ECO:0000259" key="2">
    <source>
        <dbReference type="Pfam" id="PF05970"/>
    </source>
</evidence>
<sequence>MTHQIHNVYTFENDYETLMDLTITLPVDDLDSASTTLPVSDLNHLSLPSYWRPLSKLQRLYARFQNNILSQWPRMPCVYCGRLLYPKKAHWKLYDSSFTYPLQQHVPGISLSFNPNINRIPELRVPTCESSLGAFLESNETPDDVNQNEYSPYDEPLRRAAAWLSQNNPYLRSFTNILSNGEAQMLNDPFPIARHLRTDTSAPPINTHDIVVPNYDFPNEVHDEDFHYNRLMAGFVQESETLRLPISTNDPNLEPLLFPDIFPDGRGHYRDVLNLSNPNDETQDNTQRLLLQSHLNVSANNNTSIPTARDLLCQSTYSSYNIIDERKTIPIPTFICTGDTYFHHKQLHLNAMLNKLGLPNLFIILSMAESRWTHLHDILANSDNGDTLPTNRPFHCANYFVHKFQSLKKELYKKPGLTGFGKITNFFDRVEFQNRGAAHTHSCYWTTNTIEHMIENDVIRSTIPDPLYEPELYAAVLANQIHTCNSKCQGSAPPGYMCKKGFPRPYSQTTHYVINESRYIYKCLTEADSWVVPYHPAILLLWDAHINVHLMELMFLLLGHEICNSSATVKFLTTDPPTTRTRTILPVYMIDYDDDNPYYDDTIMKYMARPHLPEFNNLTYFQYFEKYSITPSPPATSRQVYHDDLNNYVVKRSKEIITRHRFLKIEDGELYFYQQLLLTIPARNESDFKSTPDATYREKFLQYFPDFLANLHNQTMDTHQSRLSRLNNCFVEMLSRLLESLSIHLSTDLKHIIQTQMDDLKLLPRIYPETAMLELPQDQYHVLSTINMYLGKNDGVKWPYFFITGSAGTGKSYIINMITNILTQKSQPFLLLAPTGVAAQNVGGMTIHSALHIISTNGSFLTRAYVDNELRSSLKKITTLIIEEISMVSAELFDFISNMFANLHNNALPFGGLNVIAVGDLAQLPPINGHLVFRAAVWPLFYPLFLTTPHRQHNDPELYFMLEEIRLSNITPETWMKLQNRHSEFLVHTLPDVLLNTTHIVGFRENAQQINRMICNLLPWDPSSSNNMFKPKTNLPLSVRLQPGARVMYLNNSLISHGICNGTIGVVTDVNPTEGTVLHLPYIKLKV</sequence>
<evidence type="ECO:0000313" key="5">
    <source>
        <dbReference type="Proteomes" id="UP000615446"/>
    </source>
</evidence>
<dbReference type="GO" id="GO:0006281">
    <property type="term" value="P:DNA repair"/>
    <property type="evidence" value="ECO:0007669"/>
    <property type="project" value="UniProtKB-KW"/>
</dbReference>
<dbReference type="Proteomes" id="UP000615446">
    <property type="component" value="Unassembled WGS sequence"/>
</dbReference>
<evidence type="ECO:0000259" key="3">
    <source>
        <dbReference type="Pfam" id="PF14214"/>
    </source>
</evidence>
<gene>
    <name evidence="4" type="ORF">RCL2_002367000</name>
</gene>
<dbReference type="GO" id="GO:0016787">
    <property type="term" value="F:hydrolase activity"/>
    <property type="evidence" value="ECO:0007669"/>
    <property type="project" value="UniProtKB-KW"/>
</dbReference>
<dbReference type="AlphaFoldDB" id="A0A8H3QYQ9"/>
<feature type="domain" description="DNA helicase Pif1-like DEAD-box helicase" evidence="2">
    <location>
        <begin position="775"/>
        <end position="928"/>
    </location>
</feature>
<name>A0A8H3QYQ9_9GLOM</name>
<dbReference type="Gene3D" id="3.40.50.300">
    <property type="entry name" value="P-loop containing nucleotide triphosphate hydrolases"/>
    <property type="match status" value="1"/>
</dbReference>
<dbReference type="GO" id="GO:0000723">
    <property type="term" value="P:telomere maintenance"/>
    <property type="evidence" value="ECO:0007669"/>
    <property type="project" value="InterPro"/>
</dbReference>